<reference evidence="2 3" key="1">
    <citation type="submission" date="2018-06" db="EMBL/GenBank/DDBJ databases">
        <title>A transcriptomic atlas of mushroom development highlights an independent origin of complex multicellularity.</title>
        <authorList>
            <consortium name="DOE Joint Genome Institute"/>
            <person name="Krizsan K."/>
            <person name="Almasi E."/>
            <person name="Merenyi Z."/>
            <person name="Sahu N."/>
            <person name="Viragh M."/>
            <person name="Koszo T."/>
            <person name="Mondo S."/>
            <person name="Kiss B."/>
            <person name="Balint B."/>
            <person name="Kues U."/>
            <person name="Barry K."/>
            <person name="Hegedus J.C."/>
            <person name="Henrissat B."/>
            <person name="Johnson J."/>
            <person name="Lipzen A."/>
            <person name="Ohm R."/>
            <person name="Nagy I."/>
            <person name="Pangilinan J."/>
            <person name="Yan J."/>
            <person name="Xiong Y."/>
            <person name="Grigoriev I.V."/>
            <person name="Hibbett D.S."/>
            <person name="Nagy L.G."/>
        </authorList>
    </citation>
    <scope>NUCLEOTIDE SEQUENCE [LARGE SCALE GENOMIC DNA]</scope>
    <source>
        <strain evidence="2 3">SZMC22713</strain>
    </source>
</reference>
<feature type="non-terminal residue" evidence="2">
    <location>
        <position position="1"/>
    </location>
</feature>
<dbReference type="PANTHER" id="PTHR37171">
    <property type="entry name" value="SERINE/THREONINE-PROTEIN KINASE YRZF-RELATED"/>
    <property type="match status" value="1"/>
</dbReference>
<dbReference type="Gene3D" id="1.10.510.10">
    <property type="entry name" value="Transferase(Phosphotransferase) domain 1"/>
    <property type="match status" value="1"/>
</dbReference>
<name>A0A4Y7PR49_9AGAM</name>
<protein>
    <recommendedName>
        <fullName evidence="1">Protein kinase domain-containing protein</fullName>
    </recommendedName>
</protein>
<dbReference type="Proteomes" id="UP000294933">
    <property type="component" value="Unassembled WGS sequence"/>
</dbReference>
<dbReference type="EMBL" id="ML170221">
    <property type="protein sequence ID" value="TDL17496.1"/>
    <property type="molecule type" value="Genomic_DNA"/>
</dbReference>
<organism evidence="2 3">
    <name type="scientific">Rickenella mellea</name>
    <dbReference type="NCBI Taxonomy" id="50990"/>
    <lineage>
        <taxon>Eukaryota</taxon>
        <taxon>Fungi</taxon>
        <taxon>Dikarya</taxon>
        <taxon>Basidiomycota</taxon>
        <taxon>Agaricomycotina</taxon>
        <taxon>Agaricomycetes</taxon>
        <taxon>Hymenochaetales</taxon>
        <taxon>Rickenellaceae</taxon>
        <taxon>Rickenella</taxon>
    </lineage>
</organism>
<gene>
    <name evidence="2" type="ORF">BD410DRAFT_696376</name>
</gene>
<accession>A0A4Y7PR49</accession>
<feature type="domain" description="Protein kinase" evidence="1">
    <location>
        <begin position="1"/>
        <end position="267"/>
    </location>
</feature>
<dbReference type="PANTHER" id="PTHR37171:SF1">
    <property type="entry name" value="SERINE_THREONINE-PROTEIN KINASE YRZF-RELATED"/>
    <property type="match status" value="1"/>
</dbReference>
<dbReference type="VEuPathDB" id="FungiDB:BD410DRAFT_696376"/>
<dbReference type="InterPro" id="IPR000719">
    <property type="entry name" value="Prot_kinase_dom"/>
</dbReference>
<dbReference type="InterPro" id="IPR004147">
    <property type="entry name" value="ABC1_dom"/>
</dbReference>
<dbReference type="PROSITE" id="PS50011">
    <property type="entry name" value="PROTEIN_KINASE_DOM"/>
    <property type="match status" value="1"/>
</dbReference>
<dbReference type="Pfam" id="PF03109">
    <property type="entry name" value="ABC1"/>
    <property type="match status" value="1"/>
</dbReference>
<proteinExistence type="predicted"/>
<evidence type="ECO:0000313" key="2">
    <source>
        <dbReference type="EMBL" id="TDL17496.1"/>
    </source>
</evidence>
<sequence length="267" mass="30666">PSYYRTDSILTLRTSGGNHVTVKIVKVFTPFSRSQVALVRTTEGLRDLPPLFIIKTFDPRFYVTRFNRKGVNVWPWSLQAEADAEALRRRGTPKQWQYDLPDKGDLVGWEQYCYQRMDYDFSNEVKAYDRLQHFQGDHIPSFYGEAELVTTDVKRAIVPRTLLIEYIPDALPIHKINKELITPTLAKSFLTLIKSFHACGVVHNDLHRGNILVAGGSKNDQTRAVFIDFGEACLREDETEEEWAATVRFCGDTKCMLRQLQECLGTD</sequence>
<dbReference type="InterPro" id="IPR011009">
    <property type="entry name" value="Kinase-like_dom_sf"/>
</dbReference>
<dbReference type="SUPFAM" id="SSF56112">
    <property type="entry name" value="Protein kinase-like (PK-like)"/>
    <property type="match status" value="1"/>
</dbReference>
<keyword evidence="3" id="KW-1185">Reference proteome</keyword>
<evidence type="ECO:0000259" key="1">
    <source>
        <dbReference type="PROSITE" id="PS50011"/>
    </source>
</evidence>
<dbReference type="GO" id="GO:0004672">
    <property type="term" value="F:protein kinase activity"/>
    <property type="evidence" value="ECO:0007669"/>
    <property type="project" value="InterPro"/>
</dbReference>
<evidence type="ECO:0000313" key="3">
    <source>
        <dbReference type="Proteomes" id="UP000294933"/>
    </source>
</evidence>
<dbReference type="OrthoDB" id="3269050at2759"/>
<dbReference type="AlphaFoldDB" id="A0A4Y7PR49"/>
<feature type="non-terminal residue" evidence="2">
    <location>
        <position position="267"/>
    </location>
</feature>
<dbReference type="GO" id="GO:0005524">
    <property type="term" value="F:ATP binding"/>
    <property type="evidence" value="ECO:0007669"/>
    <property type="project" value="InterPro"/>
</dbReference>
<dbReference type="InterPro" id="IPR052396">
    <property type="entry name" value="Meiotic_Drive_Suppr_Kinase"/>
</dbReference>
<dbReference type="STRING" id="50990.A0A4Y7PR49"/>